<evidence type="ECO:0000259" key="2">
    <source>
        <dbReference type="Pfam" id="PF06580"/>
    </source>
</evidence>
<keyword evidence="1" id="KW-1133">Transmembrane helix</keyword>
<dbReference type="SUPFAM" id="SSF48452">
    <property type="entry name" value="TPR-like"/>
    <property type="match status" value="1"/>
</dbReference>
<dbReference type="InterPro" id="IPR010559">
    <property type="entry name" value="Sig_transdc_His_kin_internal"/>
</dbReference>
<dbReference type="Gene3D" id="1.25.40.10">
    <property type="entry name" value="Tetratricopeptide repeat domain"/>
    <property type="match status" value="1"/>
</dbReference>
<comment type="caution">
    <text evidence="3">The sequence shown here is derived from an EMBL/GenBank/DDBJ whole genome shotgun (WGS) entry which is preliminary data.</text>
</comment>
<evidence type="ECO:0000313" key="3">
    <source>
        <dbReference type="EMBL" id="TAI48474.1"/>
    </source>
</evidence>
<gene>
    <name evidence="3" type="ORF">EW142_01325</name>
</gene>
<feature type="transmembrane region" description="Helical" evidence="1">
    <location>
        <begin position="405"/>
        <end position="424"/>
    </location>
</feature>
<dbReference type="InterPro" id="IPR036890">
    <property type="entry name" value="HATPase_C_sf"/>
</dbReference>
<dbReference type="PANTHER" id="PTHR34220:SF7">
    <property type="entry name" value="SENSOR HISTIDINE KINASE YPDA"/>
    <property type="match status" value="1"/>
</dbReference>
<dbReference type="Pfam" id="PF06580">
    <property type="entry name" value="His_kinase"/>
    <property type="match status" value="1"/>
</dbReference>
<dbReference type="SUPFAM" id="SSF55874">
    <property type="entry name" value="ATPase domain of HSP90 chaperone/DNA topoisomerase II/histidine kinase"/>
    <property type="match status" value="1"/>
</dbReference>
<reference evidence="3 4" key="1">
    <citation type="submission" date="2019-02" db="EMBL/GenBank/DDBJ databases">
        <title>Draft genome sequence of Muricauda sp. 176CP4-71.</title>
        <authorList>
            <person name="Park J.-S."/>
        </authorList>
    </citation>
    <scope>NUCLEOTIDE SEQUENCE [LARGE SCALE GENOMIC DNA]</scope>
    <source>
        <strain evidence="3 4">176CP4-71</strain>
    </source>
</reference>
<accession>A0A4Q8QF52</accession>
<organism evidence="3 4">
    <name type="scientific">Flagellimonas allohymeniacidonis</name>
    <dbReference type="NCBI Taxonomy" id="2517819"/>
    <lineage>
        <taxon>Bacteria</taxon>
        <taxon>Pseudomonadati</taxon>
        <taxon>Bacteroidota</taxon>
        <taxon>Flavobacteriia</taxon>
        <taxon>Flavobacteriales</taxon>
        <taxon>Flavobacteriaceae</taxon>
        <taxon>Flagellimonas</taxon>
    </lineage>
</organism>
<feature type="domain" description="Signal transduction histidine kinase internal region" evidence="2">
    <location>
        <begin position="439"/>
        <end position="513"/>
    </location>
</feature>
<protein>
    <recommendedName>
        <fullName evidence="2">Signal transduction histidine kinase internal region domain-containing protein</fullName>
    </recommendedName>
</protein>
<dbReference type="InterPro" id="IPR011990">
    <property type="entry name" value="TPR-like_helical_dom_sf"/>
</dbReference>
<keyword evidence="1" id="KW-0812">Transmembrane</keyword>
<dbReference type="RefSeq" id="WP_130608561.1">
    <property type="nucleotide sequence ID" value="NZ_SGIU01000001.1"/>
</dbReference>
<evidence type="ECO:0000313" key="4">
    <source>
        <dbReference type="Proteomes" id="UP000291981"/>
    </source>
</evidence>
<dbReference type="PANTHER" id="PTHR34220">
    <property type="entry name" value="SENSOR HISTIDINE KINASE YPDA"/>
    <property type="match status" value="1"/>
</dbReference>
<dbReference type="GO" id="GO:0000155">
    <property type="term" value="F:phosphorelay sensor kinase activity"/>
    <property type="evidence" value="ECO:0007669"/>
    <property type="project" value="InterPro"/>
</dbReference>
<dbReference type="InterPro" id="IPR050640">
    <property type="entry name" value="Bact_2-comp_sensor_kinase"/>
</dbReference>
<name>A0A4Q8QF52_9FLAO</name>
<dbReference type="EMBL" id="SGIU01000001">
    <property type="protein sequence ID" value="TAI48474.1"/>
    <property type="molecule type" value="Genomic_DNA"/>
</dbReference>
<evidence type="ECO:0000256" key="1">
    <source>
        <dbReference type="SAM" id="Phobius"/>
    </source>
</evidence>
<keyword evidence="1" id="KW-0472">Membrane</keyword>
<dbReference type="Gene3D" id="3.30.565.10">
    <property type="entry name" value="Histidine kinase-like ATPase, C-terminal domain"/>
    <property type="match status" value="1"/>
</dbReference>
<dbReference type="OrthoDB" id="6190788at2"/>
<proteinExistence type="predicted"/>
<dbReference type="AlphaFoldDB" id="A0A4Q8QF52"/>
<dbReference type="GO" id="GO:0016020">
    <property type="term" value="C:membrane"/>
    <property type="evidence" value="ECO:0007669"/>
    <property type="project" value="InterPro"/>
</dbReference>
<dbReference type="Proteomes" id="UP000291981">
    <property type="component" value="Unassembled WGS sequence"/>
</dbReference>
<keyword evidence="4" id="KW-1185">Reference proteome</keyword>
<sequence>MNNRIFVVLIAILLHVGGISQESLFTQQYIDTFQMRPITRLKLKKFKEVLEKDKELKGWSKYYSLSAYRYFSSDYNKDSALYFANKAISYFEEFGDMNNYQQEALTKPYFILGWYARLEENHRKAVEYNLKGVELAKTMQRLYARPSKYLPYFYRDIMYSYVDLGYISSAKKYAHYLITNDWYMKREGIYIYNQLGILHSYENQLDSAKYYFKKGLTTLEKEKEEPDFIEIQETLWINTGNVFRKSGNLDSTLYYYKMANSDKPYIESKRLPNRSLISLLNKKASLAYLDIHKGDVNNALKELNAIRDSIFTNGLDVVSREKLDLRILLSETFIDGYKKGGNYRMAFREAERKNVLIEQLNDLVLKENIEELQARFDLKEKENEINELGILNAVQKAKIRQRNTVLYIILALIIIFLLLVYGWVQQGKLKSKYQIISLQQRLLRSQLNPHFIFNSLNSVHGLITKEPSNAQSYLLKFSSLLRQTLQNSREEFIPIRDEIDALRNYLDLQSSFFKKFDYQIEIDNSNELKEKLIPPMFIQPFVENSIEHGFVDNQNNIIKISIGIDKGKKVLNCTILDNGQGYSKAISSSKEKRDSPQSSNILKDRIMLYAKYLKTDAFYRIKGRDQNIGNGTTVDISIPYIVEY</sequence>